<comment type="caution">
    <text evidence="1">The sequence shown here is derived from an EMBL/GenBank/DDBJ whole genome shotgun (WGS) entry which is preliminary data.</text>
</comment>
<proteinExistence type="predicted"/>
<evidence type="ECO:0000313" key="2">
    <source>
        <dbReference type="Proteomes" id="UP000245609"/>
    </source>
</evidence>
<dbReference type="AlphaFoldDB" id="A0A2T9ZJ53"/>
<dbReference type="InterPro" id="IPR006594">
    <property type="entry name" value="LisH"/>
</dbReference>
<sequence length="499" mass="56615">MTLLESILVSKNVSRKKGSSSEKSFKDSLSLHIAIFSYLISNNYTRTAARFAETSGLYLFFVQNPKLFPEYLKVPVSAPFLSAYKQSAFSNTPLDIVTKVSVDSEIGVDLKSQKQKAFDHSVNETHFSDTVSPPLFKTLPSTKHAETQPKIMNRILKTAQNSQMDIDMDVSTHPSCLDDYTSSFKNSDLCVPPNMSIGNSFFNNKFPSVNYKKTFNMVEHQLNLSFFRKGEISGAVKTIDQKIPEIFDFPKASTLNLNCTDTNIDLGSAEYTRSLLFFLESPYLPFGQNIKTLVLQYFVDLQYYIELICSDMLQNAISFCKKVLQHYPRLIKMWIENVNIFDLPVSFEFMLENKKKFIKNLISSNLSINHCHETPANVALKQLFLKYTNTKLGSNKNNTFDMSTAPFFNYEPVSTSRINNNPFRTTVECMNSKSPFQSNLEANKTLPSKLSSERPMANGITREILRVKPVSLQDLNAAYDNISSSYSKNIILDSQGKQH</sequence>
<dbReference type="EMBL" id="MBFS01000097">
    <property type="protein sequence ID" value="PVV04646.1"/>
    <property type="molecule type" value="Genomic_DNA"/>
</dbReference>
<protein>
    <submittedName>
        <fullName evidence="1">Uncharacterized protein</fullName>
    </submittedName>
</protein>
<dbReference type="Proteomes" id="UP000245609">
    <property type="component" value="Unassembled WGS sequence"/>
</dbReference>
<evidence type="ECO:0000313" key="1">
    <source>
        <dbReference type="EMBL" id="PVV04646.1"/>
    </source>
</evidence>
<dbReference type="STRING" id="133381.A0A2T9ZJ53"/>
<name>A0A2T9ZJ53_9FUNG</name>
<reference evidence="1 2" key="1">
    <citation type="journal article" date="2018" name="MBio">
        <title>Comparative Genomics Reveals the Core Gene Toolbox for the Fungus-Insect Symbiosis.</title>
        <authorList>
            <person name="Wang Y."/>
            <person name="Stata M."/>
            <person name="Wang W."/>
            <person name="Stajich J.E."/>
            <person name="White M.M."/>
            <person name="Moncalvo J.M."/>
        </authorList>
    </citation>
    <scope>NUCLEOTIDE SEQUENCE [LARGE SCALE GENOMIC DNA]</scope>
    <source>
        <strain evidence="1 2">SC-DP-2</strain>
    </source>
</reference>
<organism evidence="1 2">
    <name type="scientific">Smittium megazygosporum</name>
    <dbReference type="NCBI Taxonomy" id="133381"/>
    <lineage>
        <taxon>Eukaryota</taxon>
        <taxon>Fungi</taxon>
        <taxon>Fungi incertae sedis</taxon>
        <taxon>Zoopagomycota</taxon>
        <taxon>Kickxellomycotina</taxon>
        <taxon>Harpellomycetes</taxon>
        <taxon>Harpellales</taxon>
        <taxon>Legeriomycetaceae</taxon>
        <taxon>Smittium</taxon>
    </lineage>
</organism>
<gene>
    <name evidence="1" type="ORF">BB560_000843</name>
</gene>
<dbReference type="PROSITE" id="PS50896">
    <property type="entry name" value="LISH"/>
    <property type="match status" value="1"/>
</dbReference>
<keyword evidence="2" id="KW-1185">Reference proteome</keyword>
<accession>A0A2T9ZJ53</accession>